<organism evidence="1 2">
    <name type="scientific">Paraburkholderia acidisoli</name>
    <dbReference type="NCBI Taxonomy" id="2571748"/>
    <lineage>
        <taxon>Bacteria</taxon>
        <taxon>Pseudomonadati</taxon>
        <taxon>Pseudomonadota</taxon>
        <taxon>Betaproteobacteria</taxon>
        <taxon>Burkholderiales</taxon>
        <taxon>Burkholderiaceae</taxon>
        <taxon>Paraburkholderia</taxon>
    </lineage>
</organism>
<dbReference type="RefSeq" id="WP_158952761.1">
    <property type="nucleotide sequence ID" value="NZ_CP046914.1"/>
</dbReference>
<dbReference type="InterPro" id="IPR027417">
    <property type="entry name" value="P-loop_NTPase"/>
</dbReference>
<dbReference type="KEGG" id="pacs:FAZ98_18600"/>
<accession>A0A7Z2JGI8</accession>
<protein>
    <submittedName>
        <fullName evidence="1">Uncharacterized protein</fullName>
    </submittedName>
</protein>
<proteinExistence type="predicted"/>
<dbReference type="EMBL" id="CP046914">
    <property type="protein sequence ID" value="QGZ63771.1"/>
    <property type="molecule type" value="Genomic_DNA"/>
</dbReference>
<evidence type="ECO:0000313" key="1">
    <source>
        <dbReference type="EMBL" id="QGZ63771.1"/>
    </source>
</evidence>
<keyword evidence="2" id="KW-1185">Reference proteome</keyword>
<reference evidence="1 2" key="1">
    <citation type="submission" date="2019-12" db="EMBL/GenBank/DDBJ databases">
        <title>Paraburkholderia acidiphila 7Q-K02 sp. nov and Paraburkholderia acidisoli DHF22 sp. nov., two strains isolated from forest soil.</title>
        <authorList>
            <person name="Gao Z."/>
            <person name="Qiu L."/>
        </authorList>
    </citation>
    <scope>NUCLEOTIDE SEQUENCE [LARGE SCALE GENOMIC DNA]</scope>
    <source>
        <strain evidence="1 2">DHF22</strain>
    </source>
</reference>
<gene>
    <name evidence="1" type="ORF">FAZ98_18600</name>
</gene>
<name>A0A7Z2JGI8_9BURK</name>
<sequence>MFRHLYSHLRKRVLLVDFDPHFNLTQAVVSQTDYEAYKAVNRTIFSVMEDGTAPSIFKVSSKLGRPPNLEDVSIKLRHFRILIQRSIFAWYQAILISLSIR</sequence>
<dbReference type="Gene3D" id="3.40.50.300">
    <property type="entry name" value="P-loop containing nucleotide triphosphate hydrolases"/>
    <property type="match status" value="1"/>
</dbReference>
<dbReference type="OrthoDB" id="9791162at2"/>
<dbReference type="Proteomes" id="UP000433577">
    <property type="component" value="Chromosome 2"/>
</dbReference>
<dbReference type="AlphaFoldDB" id="A0A7Z2JGI8"/>
<evidence type="ECO:0000313" key="2">
    <source>
        <dbReference type="Proteomes" id="UP000433577"/>
    </source>
</evidence>